<dbReference type="SUPFAM" id="SSF55729">
    <property type="entry name" value="Acyl-CoA N-acyltransferases (Nat)"/>
    <property type="match status" value="1"/>
</dbReference>
<dbReference type="CDD" id="cd04301">
    <property type="entry name" value="NAT_SF"/>
    <property type="match status" value="1"/>
</dbReference>
<evidence type="ECO:0000259" key="1">
    <source>
        <dbReference type="PROSITE" id="PS51186"/>
    </source>
</evidence>
<organism evidence="2 3">
    <name type="scientific">[Bacillus] enclensis</name>
    <dbReference type="NCBI Taxonomy" id="1402860"/>
    <lineage>
        <taxon>Bacteria</taxon>
        <taxon>Bacillati</taxon>
        <taxon>Bacillota</taxon>
        <taxon>Bacilli</taxon>
        <taxon>Bacillales</taxon>
        <taxon>Bacillaceae</taxon>
        <taxon>Rossellomorea</taxon>
    </lineage>
</organism>
<dbReference type="EMBL" id="FMAU01000009">
    <property type="protein sequence ID" value="SCC34434.1"/>
    <property type="molecule type" value="Genomic_DNA"/>
</dbReference>
<dbReference type="Gene3D" id="3.40.630.30">
    <property type="match status" value="1"/>
</dbReference>
<keyword evidence="3" id="KW-1185">Reference proteome</keyword>
<dbReference type="OrthoDB" id="9815041at2"/>
<feature type="domain" description="N-acetyltransferase" evidence="1">
    <location>
        <begin position="7"/>
        <end position="154"/>
    </location>
</feature>
<keyword evidence="2" id="KW-0808">Transferase</keyword>
<dbReference type="GO" id="GO:0016747">
    <property type="term" value="F:acyltransferase activity, transferring groups other than amino-acyl groups"/>
    <property type="evidence" value="ECO:0007669"/>
    <property type="project" value="InterPro"/>
</dbReference>
<dbReference type="AlphaFoldDB" id="A0A0V8H721"/>
<dbReference type="InterPro" id="IPR000182">
    <property type="entry name" value="GNAT_dom"/>
</dbReference>
<dbReference type="InterPro" id="IPR016181">
    <property type="entry name" value="Acyl_CoA_acyltransferase"/>
</dbReference>
<dbReference type="Proteomes" id="UP000181997">
    <property type="component" value="Unassembled WGS sequence"/>
</dbReference>
<evidence type="ECO:0000313" key="3">
    <source>
        <dbReference type="Proteomes" id="UP000181997"/>
    </source>
</evidence>
<gene>
    <name evidence="2" type="ORF">GA0061094_4142</name>
</gene>
<accession>A0A0V8H721</accession>
<dbReference type="RefSeq" id="WP_058299920.1">
    <property type="nucleotide sequence ID" value="NZ_FMAU01000009.1"/>
</dbReference>
<dbReference type="PROSITE" id="PS51186">
    <property type="entry name" value="GNAT"/>
    <property type="match status" value="1"/>
</dbReference>
<reference evidence="3" key="1">
    <citation type="submission" date="2016-08" db="EMBL/GenBank/DDBJ databases">
        <authorList>
            <person name="Varghese N."/>
            <person name="Submissions Spin"/>
        </authorList>
    </citation>
    <scope>NUCLEOTIDE SEQUENCE [LARGE SCALE GENOMIC DNA]</scope>
    <source>
        <strain evidence="3">SGD-1123</strain>
    </source>
</reference>
<sequence>MSEIGNYELKPIASLLDFDLHSLIEQSKEDGFRFVERLVNDYKNGSNTFNREGEVLIGVFNEDGILVAIGGLNKDPFSKDNNIGRLRRFYVSKEVRRNGIGSLLVNRIIDEAKRYYEIVVLHTDTEQGDRFYRAIGFSRGDLYPGSTHYLVLNK</sequence>
<proteinExistence type="predicted"/>
<evidence type="ECO:0000313" key="2">
    <source>
        <dbReference type="EMBL" id="SCC34434.1"/>
    </source>
</evidence>
<name>A0A0V8H721_9BACI</name>
<protein>
    <submittedName>
        <fullName evidence="2">Acetyltransferase (GNAT) domain-containing protein</fullName>
    </submittedName>
</protein>
<dbReference type="Pfam" id="PF00583">
    <property type="entry name" value="Acetyltransf_1"/>
    <property type="match status" value="1"/>
</dbReference>